<dbReference type="SMART" id="SM00478">
    <property type="entry name" value="ENDO3c"/>
    <property type="match status" value="1"/>
</dbReference>
<evidence type="ECO:0000256" key="8">
    <source>
        <dbReference type="ARBA" id="ARBA00023295"/>
    </source>
</evidence>
<comment type="similarity">
    <text evidence="1">Belongs to the type-1 OGG1 family.</text>
</comment>
<evidence type="ECO:0000256" key="3">
    <source>
        <dbReference type="ARBA" id="ARBA00022763"/>
    </source>
</evidence>
<keyword evidence="5" id="KW-0234">DNA repair</keyword>
<dbReference type="Gene3D" id="3.30.310.40">
    <property type="match status" value="1"/>
</dbReference>
<proteinExistence type="inferred from homology"/>
<dbReference type="Pfam" id="PF07934">
    <property type="entry name" value="OGG_N"/>
    <property type="match status" value="1"/>
</dbReference>
<keyword evidence="12" id="KW-1185">Reference proteome</keyword>
<gene>
    <name evidence="11" type="ORF">TUBRATIS_17560</name>
</gene>
<comment type="caution">
    <text evidence="11">The sequence shown here is derived from an EMBL/GenBank/DDBJ whole genome shotgun (WGS) entry which is preliminary data.</text>
</comment>
<dbReference type="SUPFAM" id="SSF55945">
    <property type="entry name" value="TATA-box binding protein-like"/>
    <property type="match status" value="1"/>
</dbReference>
<comment type="catalytic activity">
    <reaction evidence="9">
        <text>2'-deoxyribonucleotide-(2'-deoxyribose 5'-phosphate)-2'-deoxyribonucleotide-DNA = a 3'-end 2'-deoxyribonucleotide-(2,3-dehydro-2,3-deoxyribose 5'-phosphate)-DNA + a 5'-end 5'-phospho-2'-deoxyribonucleoside-DNA + H(+)</text>
        <dbReference type="Rhea" id="RHEA:66592"/>
        <dbReference type="Rhea" id="RHEA-COMP:13180"/>
        <dbReference type="Rhea" id="RHEA-COMP:16897"/>
        <dbReference type="Rhea" id="RHEA-COMP:17067"/>
        <dbReference type="ChEBI" id="CHEBI:15378"/>
        <dbReference type="ChEBI" id="CHEBI:136412"/>
        <dbReference type="ChEBI" id="CHEBI:157695"/>
        <dbReference type="ChEBI" id="CHEBI:167181"/>
        <dbReference type="EC" id="4.2.99.18"/>
    </reaction>
</comment>
<evidence type="ECO:0000259" key="10">
    <source>
        <dbReference type="SMART" id="SM00478"/>
    </source>
</evidence>
<dbReference type="STRING" id="291195.A0A437AKQ2"/>
<dbReference type="GO" id="GO:0005634">
    <property type="term" value="C:nucleus"/>
    <property type="evidence" value="ECO:0007669"/>
    <property type="project" value="TreeGrafter"/>
</dbReference>
<evidence type="ECO:0000313" key="11">
    <source>
        <dbReference type="EMBL" id="RVD91773.1"/>
    </source>
</evidence>
<keyword evidence="6" id="KW-0456">Lyase</keyword>
<keyword evidence="4" id="KW-0378">Hydrolase</keyword>
<dbReference type="InterPro" id="IPR012904">
    <property type="entry name" value="OGG_N"/>
</dbReference>
<dbReference type="EMBL" id="RCSS01000412">
    <property type="protein sequence ID" value="RVD91773.1"/>
    <property type="molecule type" value="Genomic_DNA"/>
</dbReference>
<evidence type="ECO:0000256" key="1">
    <source>
        <dbReference type="ARBA" id="ARBA00010679"/>
    </source>
</evidence>
<evidence type="ECO:0000256" key="2">
    <source>
        <dbReference type="ARBA" id="ARBA00012720"/>
    </source>
</evidence>
<name>A0A437AKQ2_9MICR</name>
<dbReference type="OrthoDB" id="238681at2759"/>
<protein>
    <recommendedName>
        <fullName evidence="2">DNA-(apurinic or apyrimidinic site) lyase</fullName>
        <ecNumber evidence="2">4.2.99.18</ecNumber>
    </recommendedName>
</protein>
<evidence type="ECO:0000256" key="5">
    <source>
        <dbReference type="ARBA" id="ARBA00023204"/>
    </source>
</evidence>
<accession>A0A437AKQ2</accession>
<dbReference type="PANTHER" id="PTHR10242:SF2">
    <property type="entry name" value="N-GLYCOSYLASE_DNA LYASE"/>
    <property type="match status" value="1"/>
</dbReference>
<reference evidence="11 12" key="1">
    <citation type="submission" date="2018-10" db="EMBL/GenBank/DDBJ databases">
        <title>Draft genome sequence of the microsporidian Tubulinosema ratisbonensis.</title>
        <authorList>
            <person name="Polonais V."/>
            <person name="Peyretaillade E."/>
            <person name="Niehus S."/>
            <person name="Wawrzyniak I."/>
            <person name="Franchet A."/>
            <person name="Gaspin C."/>
            <person name="Reichstadt M."/>
            <person name="Belser C."/>
            <person name="Labadie K."/>
            <person name="Delbac F."/>
            <person name="Ferrandon D."/>
        </authorList>
    </citation>
    <scope>NUCLEOTIDE SEQUENCE [LARGE SCALE GENOMIC DNA]</scope>
    <source>
        <strain evidence="11 12">Franzen</strain>
    </source>
</reference>
<evidence type="ECO:0000256" key="9">
    <source>
        <dbReference type="ARBA" id="ARBA00044632"/>
    </source>
</evidence>
<evidence type="ECO:0000313" key="12">
    <source>
        <dbReference type="Proteomes" id="UP000282876"/>
    </source>
</evidence>
<keyword evidence="3" id="KW-0227">DNA damage</keyword>
<dbReference type="Gene3D" id="1.10.1670.10">
    <property type="entry name" value="Helix-hairpin-Helix base-excision DNA repair enzymes (C-terminal)"/>
    <property type="match status" value="1"/>
</dbReference>
<dbReference type="Gene3D" id="1.10.340.30">
    <property type="entry name" value="Hypothetical protein, domain 2"/>
    <property type="match status" value="1"/>
</dbReference>
<dbReference type="VEuPathDB" id="MicrosporidiaDB:TUBRATIS_17560"/>
<dbReference type="SUPFAM" id="SSF48150">
    <property type="entry name" value="DNA-glycosylase"/>
    <property type="match status" value="1"/>
</dbReference>
<evidence type="ECO:0000256" key="6">
    <source>
        <dbReference type="ARBA" id="ARBA00023239"/>
    </source>
</evidence>
<dbReference type="CDD" id="cd00056">
    <property type="entry name" value="ENDO3c"/>
    <property type="match status" value="1"/>
</dbReference>
<dbReference type="PANTHER" id="PTHR10242">
    <property type="entry name" value="8-OXOGUANINE DNA GLYCOSYLASE"/>
    <property type="match status" value="1"/>
</dbReference>
<feature type="domain" description="HhH-GPD" evidence="10">
    <location>
        <begin position="111"/>
        <end position="271"/>
    </location>
</feature>
<dbReference type="InterPro" id="IPR011257">
    <property type="entry name" value="DNA_glycosylase"/>
</dbReference>
<dbReference type="InterPro" id="IPR023170">
    <property type="entry name" value="HhH_base_excis_C"/>
</dbReference>
<organism evidence="11 12">
    <name type="scientific">Tubulinosema ratisbonensis</name>
    <dbReference type="NCBI Taxonomy" id="291195"/>
    <lineage>
        <taxon>Eukaryota</taxon>
        <taxon>Fungi</taxon>
        <taxon>Fungi incertae sedis</taxon>
        <taxon>Microsporidia</taxon>
        <taxon>Tubulinosematoidea</taxon>
        <taxon>Tubulinosematidae</taxon>
        <taxon>Tubulinosema</taxon>
    </lineage>
</organism>
<keyword evidence="8" id="KW-0326">Glycosidase</keyword>
<keyword evidence="7" id="KW-0511">Multifunctional enzyme</keyword>
<dbReference type="InterPro" id="IPR052054">
    <property type="entry name" value="Oxidative_DNA_repair_enzyme"/>
</dbReference>
<evidence type="ECO:0000256" key="7">
    <source>
        <dbReference type="ARBA" id="ARBA00023268"/>
    </source>
</evidence>
<dbReference type="AlphaFoldDB" id="A0A437AKQ2"/>
<dbReference type="GO" id="GO:0034039">
    <property type="term" value="F:8-oxo-7,8-dihydroguanine DNA N-glycosylase activity"/>
    <property type="evidence" value="ECO:0007669"/>
    <property type="project" value="TreeGrafter"/>
</dbReference>
<dbReference type="GO" id="GO:0006289">
    <property type="term" value="P:nucleotide-excision repair"/>
    <property type="evidence" value="ECO:0007669"/>
    <property type="project" value="InterPro"/>
</dbReference>
<dbReference type="GO" id="GO:0006285">
    <property type="term" value="P:base-excision repair, AP site formation"/>
    <property type="evidence" value="ECO:0007669"/>
    <property type="project" value="UniProtKB-ARBA"/>
</dbReference>
<evidence type="ECO:0000256" key="4">
    <source>
        <dbReference type="ARBA" id="ARBA00022801"/>
    </source>
</evidence>
<dbReference type="GO" id="GO:0140078">
    <property type="term" value="F:class I DNA-(apurinic or apyrimidinic site) endonuclease activity"/>
    <property type="evidence" value="ECO:0007669"/>
    <property type="project" value="UniProtKB-EC"/>
</dbReference>
<dbReference type="EC" id="4.2.99.18" evidence="2"/>
<dbReference type="InterPro" id="IPR003265">
    <property type="entry name" value="HhH-GPD_domain"/>
</dbReference>
<dbReference type="Pfam" id="PF00730">
    <property type="entry name" value="HhH-GPD"/>
    <property type="match status" value="1"/>
</dbReference>
<dbReference type="GO" id="GO:0003684">
    <property type="term" value="F:damaged DNA binding"/>
    <property type="evidence" value="ECO:0007669"/>
    <property type="project" value="InterPro"/>
</dbReference>
<dbReference type="Proteomes" id="UP000282876">
    <property type="component" value="Unassembled WGS sequence"/>
</dbReference>
<sequence length="280" mass="33130">MTSYRLYTSEKINLKLTLFSGQIFSFKKTGENTFTGVFKNKIITFYQKNEEVFYDYEHEIQKELEIFFTLDIKYIPLLNFYKSICKEYNFEYSGLRLLRVDLLECIFSFICSTNNTVKRITKMVNYLFSKGEFLGEKNGEKFFKFPKLNLLIDSEDLKNKKFGYRSEYISETAKSLLNFSEDVLRGKCLNENFLVSLKGIGNKVSDCIKLMGLNKLDTVPIDTHVFKSIKILFKVNDKLSKKNYFFYQGLFRYKFGKYCGIAQLYIFKEVMDKSNKKIFE</sequence>